<reference evidence="2 3" key="1">
    <citation type="submission" date="2019-05" db="EMBL/GenBank/DDBJ databases">
        <authorList>
            <person name="Chen C."/>
        </authorList>
    </citation>
    <scope>NUCLEOTIDE SEQUENCE [LARGE SCALE GENOMIC DNA]</scope>
    <source>
        <strain evidence="2 3">HB172198</strain>
    </source>
</reference>
<dbReference type="PROSITE" id="PS51186">
    <property type="entry name" value="GNAT"/>
    <property type="match status" value="1"/>
</dbReference>
<evidence type="ECO:0000259" key="1">
    <source>
        <dbReference type="PROSITE" id="PS51186"/>
    </source>
</evidence>
<dbReference type="RefSeq" id="WP_175415299.1">
    <property type="nucleotide sequence ID" value="NZ_CP040396.1"/>
</dbReference>
<feature type="domain" description="N-acetyltransferase" evidence="1">
    <location>
        <begin position="159"/>
        <end position="298"/>
    </location>
</feature>
<gene>
    <name evidence="2" type="ORF">E6C60_2704</name>
</gene>
<dbReference type="Pfam" id="PF00583">
    <property type="entry name" value="Acetyltransf_1"/>
    <property type="match status" value="1"/>
</dbReference>
<sequence length="298" mass="34770">MNDQIRNYNFQDAEAISKFNFVFNLAYQYNADFKSENIFCAEINDQVVASGHLEPTDSCEYLDRNGKDPDYKHRFIIDTDSDGYDDLEIEIYHKLVDRAHEISKSYPNKQLQISRTCSHEDLHSIDFLLAQGFYHSLNYMIMRRDLTKPLPEYKVSNEIEIKRWAMETVEERKLYLQAEKDGFNGESWSLGRLNWFRSGPEWNTITAFHDSKPISSCMTWGISSERSATEQIFTHPDWRRQGIARGTIIETLKFLRDEKQKTEATLGVVGSNHGAIHLYKSLGYELIDIHLLMVKDIC</sequence>
<protein>
    <recommendedName>
        <fullName evidence="1">N-acetyltransferase domain-containing protein</fullName>
    </recommendedName>
</protein>
<name>A0A4P8XL06_9BACL</name>
<proteinExistence type="predicted"/>
<dbReference type="InterPro" id="IPR016181">
    <property type="entry name" value="Acyl_CoA_acyltransferase"/>
</dbReference>
<dbReference type="Proteomes" id="UP000300879">
    <property type="component" value="Chromosome"/>
</dbReference>
<dbReference type="GO" id="GO:0016747">
    <property type="term" value="F:acyltransferase activity, transferring groups other than amino-acyl groups"/>
    <property type="evidence" value="ECO:0007669"/>
    <property type="project" value="InterPro"/>
</dbReference>
<organism evidence="2 3">
    <name type="scientific">Paenibacillus algicola</name>
    <dbReference type="NCBI Taxonomy" id="2565926"/>
    <lineage>
        <taxon>Bacteria</taxon>
        <taxon>Bacillati</taxon>
        <taxon>Bacillota</taxon>
        <taxon>Bacilli</taxon>
        <taxon>Bacillales</taxon>
        <taxon>Paenibacillaceae</taxon>
        <taxon>Paenibacillus</taxon>
    </lineage>
</organism>
<accession>A0A4P8XL06</accession>
<evidence type="ECO:0000313" key="3">
    <source>
        <dbReference type="Proteomes" id="UP000300879"/>
    </source>
</evidence>
<dbReference type="AlphaFoldDB" id="A0A4P8XL06"/>
<dbReference type="KEGG" id="palo:E6C60_2704"/>
<keyword evidence="3" id="KW-1185">Reference proteome</keyword>
<dbReference type="Gene3D" id="3.40.630.30">
    <property type="match status" value="1"/>
</dbReference>
<dbReference type="InterPro" id="IPR000182">
    <property type="entry name" value="GNAT_dom"/>
</dbReference>
<evidence type="ECO:0000313" key="2">
    <source>
        <dbReference type="EMBL" id="QCT03416.1"/>
    </source>
</evidence>
<dbReference type="SUPFAM" id="SSF55729">
    <property type="entry name" value="Acyl-CoA N-acyltransferases (Nat)"/>
    <property type="match status" value="1"/>
</dbReference>
<dbReference type="EMBL" id="CP040396">
    <property type="protein sequence ID" value="QCT03416.1"/>
    <property type="molecule type" value="Genomic_DNA"/>
</dbReference>